<sequence length="224" mass="25006">MVQMFPRMLYHDAGSFEDQIGGHTTRFRWEPVSLTLAILLGIGVAAEVGTGTTALVHGTQQMTQLEAAIDQNLKILETSITALQESLTSLSEVVLQNRRGLDLLFMREGGLCAALREECCFYADHTGVVKESMSKLRRCLKEHQREREAQKGWFESWFTQSPWLTTLLSALAGPLIILILLLTVGPCLLNRVVSFLQAQIGQVKLMVIRQQYASLAEIECDTPQ</sequence>
<dbReference type="SUPFAM" id="SSF58069">
    <property type="entry name" value="Virus ectodomain"/>
    <property type="match status" value="1"/>
</dbReference>
<evidence type="ECO:0000313" key="3">
    <source>
        <dbReference type="Proteomes" id="UP000662637"/>
    </source>
</evidence>
<evidence type="ECO:0000256" key="1">
    <source>
        <dbReference type="SAM" id="Phobius"/>
    </source>
</evidence>
<comment type="caution">
    <text evidence="2">The sequence shown here is derived from an EMBL/GenBank/DDBJ whole genome shotgun (WGS) entry which is preliminary data.</text>
</comment>
<dbReference type="AlphaFoldDB" id="A0A834QF36"/>
<dbReference type="Proteomes" id="UP000662637">
    <property type="component" value="Unassembled WGS sequence"/>
</dbReference>
<keyword evidence="1" id="KW-0472">Membrane</keyword>
<keyword evidence="1" id="KW-1133">Transmembrane helix</keyword>
<reference evidence="2" key="1">
    <citation type="submission" date="2020-08" db="EMBL/GenBank/DDBJ databases">
        <authorList>
            <person name="Shumante A."/>
            <person name="Zimin A.V."/>
            <person name="Puiu D."/>
            <person name="Salzberg S.L."/>
        </authorList>
    </citation>
    <scope>NUCLEOTIDE SEQUENCE</scope>
    <source>
        <strain evidence="2">WC2-LM</strain>
        <tissue evidence="2">Liver</tissue>
    </source>
</reference>
<dbReference type="InterPro" id="IPR018154">
    <property type="entry name" value="TLV/ENV_coat_polyprotein"/>
</dbReference>
<accession>A0A834QF36</accession>
<feature type="transmembrane region" description="Helical" evidence="1">
    <location>
        <begin position="163"/>
        <end position="189"/>
    </location>
</feature>
<organism evidence="2 3">
    <name type="scientific">Marmota monax</name>
    <name type="common">Woodchuck</name>
    <dbReference type="NCBI Taxonomy" id="9995"/>
    <lineage>
        <taxon>Eukaryota</taxon>
        <taxon>Metazoa</taxon>
        <taxon>Chordata</taxon>
        <taxon>Craniata</taxon>
        <taxon>Vertebrata</taxon>
        <taxon>Euteleostomi</taxon>
        <taxon>Mammalia</taxon>
        <taxon>Eutheria</taxon>
        <taxon>Euarchontoglires</taxon>
        <taxon>Glires</taxon>
        <taxon>Rodentia</taxon>
        <taxon>Sciuromorpha</taxon>
        <taxon>Sciuridae</taxon>
        <taxon>Xerinae</taxon>
        <taxon>Marmotini</taxon>
        <taxon>Marmota</taxon>
    </lineage>
</organism>
<gene>
    <name evidence="2" type="ORF">GHT09_012068</name>
</gene>
<dbReference type="Pfam" id="PF00429">
    <property type="entry name" value="TLV_coat"/>
    <property type="match status" value="1"/>
</dbReference>
<evidence type="ECO:0008006" key="4">
    <source>
        <dbReference type="Google" id="ProtNLM"/>
    </source>
</evidence>
<dbReference type="Gene3D" id="1.10.287.210">
    <property type="match status" value="1"/>
</dbReference>
<proteinExistence type="predicted"/>
<feature type="transmembrane region" description="Helical" evidence="1">
    <location>
        <begin position="34"/>
        <end position="56"/>
    </location>
</feature>
<keyword evidence="1" id="KW-0812">Transmembrane</keyword>
<dbReference type="EMBL" id="WJEC01002280">
    <property type="protein sequence ID" value="KAF7476837.1"/>
    <property type="molecule type" value="Genomic_DNA"/>
</dbReference>
<dbReference type="EMBL" id="WJEC01002280">
    <property type="protein sequence ID" value="KAF7476836.1"/>
    <property type="molecule type" value="Genomic_DNA"/>
</dbReference>
<dbReference type="PANTHER" id="PTHR10424:SF82">
    <property type="entry name" value="ENVELOPE GLYCOPROTEIN-RELATED"/>
    <property type="match status" value="1"/>
</dbReference>
<dbReference type="PANTHER" id="PTHR10424">
    <property type="entry name" value="VIRAL ENVELOPE PROTEIN"/>
    <property type="match status" value="1"/>
</dbReference>
<evidence type="ECO:0000313" key="2">
    <source>
        <dbReference type="EMBL" id="KAF7476837.1"/>
    </source>
</evidence>
<dbReference type="CDD" id="cd09851">
    <property type="entry name" value="HTLV-1-like_HR1-HR2"/>
    <property type="match status" value="1"/>
</dbReference>
<protein>
    <recommendedName>
        <fullName evidence="4">Envelope glycoprotein</fullName>
    </recommendedName>
</protein>
<name>A0A834QF36_MARMO</name>